<dbReference type="OrthoDB" id="67628at2759"/>
<evidence type="ECO:0000313" key="2">
    <source>
        <dbReference type="EMBL" id="OQS04926.1"/>
    </source>
</evidence>
<sequence>MKLLSIAMAISFVLGDNTSTTQLPPLHLNATITPQNSAEILALVDDNIIKLIEAMQTVAKDGLNDTIRHDIMYNIQQANDAALHNIQGSKDMVKSVNSITEKSKLEAFDPAQGIDIANGVQDAIQNVLSLLDPNPKVCMRLAEGRGVGQLTQNQCLQGEEGYGALCYPKCKEGYERVGCCICRKKGCSGVEGVTDIGISCTKPKAYGRGAGYALWQQEKCNKENKQGCEKHLLMWYPKCQPGYHSFGCCICTPDCPEDTHDDGAFCRKDHYGRGVGASRLGCPSGLEKSGLLCYPPCQHSQNGLGPLCWPKCSGATPFKCGFFCTSTSATCASSAVELVGSATKIALSIVAENYVGAVKETVKAAKMRFLTMIFGIFALLCFVVASPQDLGKDLPDGVKVADNIVNDVLGLIKDIKMLKSNSTNKVDQILLIKDHLQDAIHHGLEGVADGKKIIADVQNLIKNGGTSEDADTIVHVVDSITSRWLPISPVAPNATSVIHNDAQQIAQIAIDVKNDITNLVKDMQLLAQGAEVNATLLLSIKDHVQQAIAHGLNNIEGSKDIIKDIQKIIDNKGIDLRDSVAVVNDIQAALQKVLGSLDPAPRVCLRDGVGRGVGVFAENQCQPGEEAYGALCYPKCKEGYERVGCCICRKKGCSGAQDVTDIGASCTKPKAYGRGVGYALWNKDKCDAENAQGCEKNGAMWYPKCKPGFHAFGCCICTPDCPTGTHDDGAFCRKDHYGRGAGASRLGCKAGLDKSGFMCYPPCSEGYNGVGPMCWPKCGGDAPFSCGLFCTSTAATCASSAVDIIGGIAKVALSAVNKDTQGAISNGVQTGSKIVVMEHCKKM</sequence>
<evidence type="ECO:0008006" key="4">
    <source>
        <dbReference type="Google" id="ProtNLM"/>
    </source>
</evidence>
<dbReference type="PANTHER" id="PTHR34859:SF2">
    <property type="entry name" value="LYSM DOMAIN-CONTAINING PROTEIN"/>
    <property type="match status" value="1"/>
</dbReference>
<keyword evidence="1" id="KW-0732">Signal</keyword>
<name>A0A1W0A3R3_9STRA</name>
<dbReference type="EMBL" id="JNBS01000529">
    <property type="protein sequence ID" value="OQS04926.1"/>
    <property type="molecule type" value="Genomic_DNA"/>
</dbReference>
<feature type="chain" id="PRO_5012370706" description="Secreted protein" evidence="1">
    <location>
        <begin position="16"/>
        <end position="843"/>
    </location>
</feature>
<reference evidence="2 3" key="1">
    <citation type="journal article" date="2014" name="Genome Biol. Evol.">
        <title>The secreted proteins of Achlya hypogyna and Thraustotheca clavata identify the ancestral oomycete secretome and reveal gene acquisitions by horizontal gene transfer.</title>
        <authorList>
            <person name="Misner I."/>
            <person name="Blouin N."/>
            <person name="Leonard G."/>
            <person name="Richards T.A."/>
            <person name="Lane C.E."/>
        </authorList>
    </citation>
    <scope>NUCLEOTIDE SEQUENCE [LARGE SCALE GENOMIC DNA]</scope>
    <source>
        <strain evidence="2 3">ATCC 34112</strain>
    </source>
</reference>
<organism evidence="2 3">
    <name type="scientific">Thraustotheca clavata</name>
    <dbReference type="NCBI Taxonomy" id="74557"/>
    <lineage>
        <taxon>Eukaryota</taxon>
        <taxon>Sar</taxon>
        <taxon>Stramenopiles</taxon>
        <taxon>Oomycota</taxon>
        <taxon>Saprolegniomycetes</taxon>
        <taxon>Saprolegniales</taxon>
        <taxon>Achlyaceae</taxon>
        <taxon>Thraustotheca</taxon>
    </lineage>
</organism>
<proteinExistence type="predicted"/>
<keyword evidence="3" id="KW-1185">Reference proteome</keyword>
<accession>A0A1W0A3R3</accession>
<gene>
    <name evidence="2" type="ORF">THRCLA_02886</name>
</gene>
<feature type="signal peptide" evidence="1">
    <location>
        <begin position="1"/>
        <end position="15"/>
    </location>
</feature>
<dbReference type="Proteomes" id="UP000243217">
    <property type="component" value="Unassembled WGS sequence"/>
</dbReference>
<evidence type="ECO:0000256" key="1">
    <source>
        <dbReference type="SAM" id="SignalP"/>
    </source>
</evidence>
<comment type="caution">
    <text evidence="2">The sequence shown here is derived from an EMBL/GenBank/DDBJ whole genome shotgun (WGS) entry which is preliminary data.</text>
</comment>
<evidence type="ECO:0000313" key="3">
    <source>
        <dbReference type="Proteomes" id="UP000243217"/>
    </source>
</evidence>
<dbReference type="AlphaFoldDB" id="A0A1W0A3R3"/>
<dbReference type="PANTHER" id="PTHR34859">
    <property type="entry name" value="UNNAMED PRODUCT"/>
    <property type="match status" value="1"/>
</dbReference>
<protein>
    <recommendedName>
        <fullName evidence="4">Secreted protein</fullName>
    </recommendedName>
</protein>